<sequence length="462" mass="51047">MAYKRGYFNEELNLILSDPSDDTKGFFDPNTEENLTYLQLKERCIKDEATGLCLLPLRDKKKVVQTSQKNTLRKRRVVIVDPETNREMSVQEAYNKGLIDYDTYMELSEQECEWEEITITGSDGSTRVVLVDRKTGNQYDVQDAIDKGLVERKFFDQYRSGSLSLTQFADMISCKNGGDEVFKHESVTKSPTVLSVRSSSVRRSGSFSAPLEECSPIAAIFDTENLERISISEAIQRGIVDSITGQRLLEAQACTGGIICPTTGQRLSLQDAVAQGIIDHDMATRLKPAQKAFLGFEGLKGGTRMSAAEAVKEKWLPYEAGQRFLEFQYLTGGLVDPEVRGRISMEEAIRKGLIDGRNAQRLQDTNSYTKILTCPKTKLKISYKDAMSRSMVEDVTGLRLLEASSVSSKGISSPYNVSSAPGSRSGSRSGSQSGSRRGSLDASANTSYSYSYSSFSSSSIGR</sequence>
<organism evidence="11 12">
    <name type="scientific">Chelonoidis abingdonii</name>
    <name type="common">Abingdon island giant tortoise</name>
    <name type="synonym">Testudo abingdonii</name>
    <dbReference type="NCBI Taxonomy" id="106734"/>
    <lineage>
        <taxon>Eukaryota</taxon>
        <taxon>Metazoa</taxon>
        <taxon>Chordata</taxon>
        <taxon>Craniata</taxon>
        <taxon>Vertebrata</taxon>
        <taxon>Euteleostomi</taxon>
        <taxon>Archelosauria</taxon>
        <taxon>Testudinata</taxon>
        <taxon>Testudines</taxon>
        <taxon>Cryptodira</taxon>
        <taxon>Durocryptodira</taxon>
        <taxon>Testudinoidea</taxon>
        <taxon>Testudinidae</taxon>
        <taxon>Chelonoidis</taxon>
    </lineage>
</organism>
<dbReference type="Proteomes" id="UP000694404">
    <property type="component" value="Unplaced"/>
</dbReference>
<accession>A0A8C0G6R2</accession>
<dbReference type="GO" id="GO:0045104">
    <property type="term" value="P:intermediate filament cytoskeleton organization"/>
    <property type="evidence" value="ECO:0007669"/>
    <property type="project" value="InterPro"/>
</dbReference>
<dbReference type="PANTHER" id="PTHR23169">
    <property type="entry name" value="ENVOPLAKIN"/>
    <property type="match status" value="1"/>
</dbReference>
<dbReference type="Pfam" id="PF00681">
    <property type="entry name" value="Plectin"/>
    <property type="match status" value="3"/>
</dbReference>
<dbReference type="GO" id="GO:0043588">
    <property type="term" value="P:skin development"/>
    <property type="evidence" value="ECO:0007669"/>
    <property type="project" value="TreeGrafter"/>
</dbReference>
<dbReference type="GO" id="GO:0005737">
    <property type="term" value="C:cytoplasm"/>
    <property type="evidence" value="ECO:0007669"/>
    <property type="project" value="TreeGrafter"/>
</dbReference>
<keyword evidence="8" id="KW-0175">Coiled coil</keyword>
<keyword evidence="7" id="KW-0965">Cell junction</keyword>
<evidence type="ECO:0000256" key="6">
    <source>
        <dbReference type="ARBA" id="ARBA00022737"/>
    </source>
</evidence>
<dbReference type="OMA" id="GILECIQ"/>
<evidence type="ECO:0000256" key="2">
    <source>
        <dbReference type="ARBA" id="ARBA00004568"/>
    </source>
</evidence>
<evidence type="ECO:0000256" key="4">
    <source>
        <dbReference type="ARBA" id="ARBA00022475"/>
    </source>
</evidence>
<evidence type="ECO:0000256" key="8">
    <source>
        <dbReference type="ARBA" id="ARBA00023054"/>
    </source>
</evidence>
<evidence type="ECO:0000256" key="9">
    <source>
        <dbReference type="ARBA" id="ARBA00023136"/>
    </source>
</evidence>
<feature type="compositionally biased region" description="Low complexity" evidence="10">
    <location>
        <begin position="418"/>
        <end position="437"/>
    </location>
</feature>
<name>A0A8C0G6R2_CHEAB</name>
<reference evidence="11" key="1">
    <citation type="submission" date="2025-08" db="UniProtKB">
        <authorList>
            <consortium name="Ensembl"/>
        </authorList>
    </citation>
    <scope>IDENTIFICATION</scope>
</reference>
<dbReference type="PANTHER" id="PTHR23169:SF26">
    <property type="entry name" value="DESMOPLAKIN"/>
    <property type="match status" value="1"/>
</dbReference>
<evidence type="ECO:0000313" key="12">
    <source>
        <dbReference type="Proteomes" id="UP000694404"/>
    </source>
</evidence>
<dbReference type="GO" id="GO:0005198">
    <property type="term" value="F:structural molecule activity"/>
    <property type="evidence" value="ECO:0007669"/>
    <property type="project" value="TreeGrafter"/>
</dbReference>
<keyword evidence="12" id="KW-1185">Reference proteome</keyword>
<comment type="similarity">
    <text evidence="3">Belongs to the plakin or cytolinker family.</text>
</comment>
<protein>
    <submittedName>
        <fullName evidence="11">Uncharacterized protein</fullName>
    </submittedName>
</protein>
<dbReference type="FunFam" id="3.90.1290.10:FF:000002">
    <property type="entry name" value="Plectin a"/>
    <property type="match status" value="1"/>
</dbReference>
<evidence type="ECO:0000256" key="10">
    <source>
        <dbReference type="SAM" id="MobiDB-lite"/>
    </source>
</evidence>
<reference evidence="11" key="2">
    <citation type="submission" date="2025-09" db="UniProtKB">
        <authorList>
            <consortium name="Ensembl"/>
        </authorList>
    </citation>
    <scope>IDENTIFICATION</scope>
</reference>
<evidence type="ECO:0000256" key="3">
    <source>
        <dbReference type="ARBA" id="ARBA00009109"/>
    </source>
</evidence>
<dbReference type="GO" id="GO:0098609">
    <property type="term" value="P:cell-cell adhesion"/>
    <property type="evidence" value="ECO:0007669"/>
    <property type="project" value="TreeGrafter"/>
</dbReference>
<dbReference type="GO" id="GO:0042060">
    <property type="term" value="P:wound healing"/>
    <property type="evidence" value="ECO:0007669"/>
    <property type="project" value="TreeGrafter"/>
</dbReference>
<dbReference type="SUPFAM" id="SSF75399">
    <property type="entry name" value="Plakin repeat"/>
    <property type="match status" value="3"/>
</dbReference>
<dbReference type="GO" id="GO:0030057">
    <property type="term" value="C:desmosome"/>
    <property type="evidence" value="ECO:0007669"/>
    <property type="project" value="UniProtKB-SubCell"/>
</dbReference>
<evidence type="ECO:0000256" key="1">
    <source>
        <dbReference type="ARBA" id="ARBA00004236"/>
    </source>
</evidence>
<feature type="region of interest" description="Disordered" evidence="10">
    <location>
        <begin position="409"/>
        <end position="462"/>
    </location>
</feature>
<dbReference type="Gene3D" id="3.30.160.780">
    <property type="match status" value="1"/>
</dbReference>
<dbReference type="GO" id="GO:0014704">
    <property type="term" value="C:intercalated disc"/>
    <property type="evidence" value="ECO:0007669"/>
    <property type="project" value="TreeGrafter"/>
</dbReference>
<dbReference type="InterPro" id="IPR043197">
    <property type="entry name" value="Plakin"/>
</dbReference>
<dbReference type="InterPro" id="IPR001101">
    <property type="entry name" value="Plectin_repeat"/>
</dbReference>
<evidence type="ECO:0000313" key="11">
    <source>
        <dbReference type="Ensembl" id="ENSCABP00000002685.1"/>
    </source>
</evidence>
<dbReference type="InterPro" id="IPR035915">
    <property type="entry name" value="Plakin_repeat_sf"/>
</dbReference>
<dbReference type="FunFam" id="3.30.160.780:FF:000001">
    <property type="entry name" value="Plectin a"/>
    <property type="match status" value="1"/>
</dbReference>
<proteinExistence type="inferred from homology"/>
<keyword evidence="4" id="KW-1003">Cell membrane</keyword>
<dbReference type="Ensembl" id="ENSCABT00000002905.1">
    <property type="protein sequence ID" value="ENSCABP00000002685.1"/>
    <property type="gene ID" value="ENSCABG00000002095.1"/>
</dbReference>
<keyword evidence="9" id="KW-0472">Membrane</keyword>
<evidence type="ECO:0000256" key="5">
    <source>
        <dbReference type="ARBA" id="ARBA00022553"/>
    </source>
</evidence>
<dbReference type="Gene3D" id="3.90.1290.10">
    <property type="entry name" value="Plakin repeat"/>
    <property type="match status" value="2"/>
</dbReference>
<dbReference type="AlphaFoldDB" id="A0A8C0G6R2"/>
<dbReference type="SMART" id="SM00250">
    <property type="entry name" value="PLEC"/>
    <property type="match status" value="7"/>
</dbReference>
<keyword evidence="5" id="KW-0597">Phosphoprotein</keyword>
<dbReference type="GO" id="GO:0005882">
    <property type="term" value="C:intermediate filament"/>
    <property type="evidence" value="ECO:0007669"/>
    <property type="project" value="TreeGrafter"/>
</dbReference>
<dbReference type="GeneTree" id="ENSGT00940000162855"/>
<evidence type="ECO:0000256" key="7">
    <source>
        <dbReference type="ARBA" id="ARBA00022949"/>
    </source>
</evidence>
<comment type="subcellular location">
    <subcellularLocation>
        <location evidence="2">Cell junction</location>
        <location evidence="2">Desmosome</location>
    </subcellularLocation>
    <subcellularLocation>
        <location evidence="1">Cell membrane</location>
    </subcellularLocation>
</comment>
<keyword evidence="6" id="KW-0677">Repeat</keyword>
<feature type="compositionally biased region" description="Low complexity" evidence="10">
    <location>
        <begin position="447"/>
        <end position="462"/>
    </location>
</feature>
<dbReference type="GO" id="GO:0005886">
    <property type="term" value="C:plasma membrane"/>
    <property type="evidence" value="ECO:0007669"/>
    <property type="project" value="UniProtKB-SubCell"/>
</dbReference>